<proteinExistence type="predicted"/>
<sequence>MSAKGLQNYSLPLRKQIAKINTLRGTPETSFKFDASKYKEFEMFIYHQTPVVYKPAHGIRSFWKKSMPTLRYHNPQIQVTVNAVVVDDEKDLVKIPLKLKIHGHKPEDNAVIDCASKSPSQILAELVELTNARRMTQDEIPLISTKPPTARS</sequence>
<reference evidence="4 5" key="1">
    <citation type="submission" date="2024-03" db="EMBL/GenBank/DDBJ databases">
        <authorList>
            <person name="Brejova B."/>
        </authorList>
    </citation>
    <scope>NUCLEOTIDE SEQUENCE [LARGE SCALE GENOMIC DNA]</scope>
    <source>
        <strain evidence="4 5">CBS 14171</strain>
    </source>
</reference>
<protein>
    <recommendedName>
        <fullName evidence="3">Ribosomal protein/NADH dehydrogenase domain-containing protein</fullName>
    </recommendedName>
</protein>
<evidence type="ECO:0000313" key="4">
    <source>
        <dbReference type="EMBL" id="CAK9442148.1"/>
    </source>
</evidence>
<dbReference type="SMART" id="SM00916">
    <property type="entry name" value="L51_S25_CI-B8"/>
    <property type="match status" value="1"/>
</dbReference>
<keyword evidence="5" id="KW-1185">Reference proteome</keyword>
<dbReference type="EMBL" id="OZ022412">
    <property type="protein sequence ID" value="CAK9442148.1"/>
    <property type="molecule type" value="Genomic_DNA"/>
</dbReference>
<gene>
    <name evidence="4" type="ORF">LODBEIA_P58910</name>
</gene>
<dbReference type="Proteomes" id="UP001497383">
    <property type="component" value="Chromosome 8"/>
</dbReference>
<evidence type="ECO:0000256" key="2">
    <source>
        <dbReference type="ARBA" id="ARBA00023128"/>
    </source>
</evidence>
<dbReference type="RefSeq" id="XP_066832829.1">
    <property type="nucleotide sequence ID" value="XM_066976273.1"/>
</dbReference>
<dbReference type="GeneID" id="92211087"/>
<name>A0ABP0ZU64_9ASCO</name>
<evidence type="ECO:0000313" key="5">
    <source>
        <dbReference type="Proteomes" id="UP001497383"/>
    </source>
</evidence>
<organism evidence="4 5">
    <name type="scientific">Lodderomyces beijingensis</name>
    <dbReference type="NCBI Taxonomy" id="1775926"/>
    <lineage>
        <taxon>Eukaryota</taxon>
        <taxon>Fungi</taxon>
        <taxon>Dikarya</taxon>
        <taxon>Ascomycota</taxon>
        <taxon>Saccharomycotina</taxon>
        <taxon>Pichiomycetes</taxon>
        <taxon>Debaryomycetaceae</taxon>
        <taxon>Candida/Lodderomyces clade</taxon>
        <taxon>Lodderomyces</taxon>
    </lineage>
</organism>
<dbReference type="Pfam" id="PF05047">
    <property type="entry name" value="L51_S25_CI-B8"/>
    <property type="match status" value="1"/>
</dbReference>
<keyword evidence="2" id="KW-0496">Mitochondrion</keyword>
<comment type="subcellular location">
    <subcellularLocation>
        <location evidence="1">Mitochondrion</location>
    </subcellularLocation>
</comment>
<evidence type="ECO:0000259" key="3">
    <source>
        <dbReference type="SMART" id="SM00916"/>
    </source>
</evidence>
<feature type="domain" description="Ribosomal protein/NADH dehydrogenase" evidence="3">
    <location>
        <begin position="52"/>
        <end position="133"/>
    </location>
</feature>
<dbReference type="InterPro" id="IPR007741">
    <property type="entry name" value="Ribosomal_mL43/mS25/NADH_DH"/>
</dbReference>
<accession>A0ABP0ZU64</accession>
<evidence type="ECO:0000256" key="1">
    <source>
        <dbReference type="ARBA" id="ARBA00004173"/>
    </source>
</evidence>